<dbReference type="PANTHER" id="PTHR44688:SF16">
    <property type="entry name" value="DNA-BINDING TRANSCRIPTIONAL ACTIVATOR DEVR_DOSR"/>
    <property type="match status" value="1"/>
</dbReference>
<dbReference type="AlphaFoldDB" id="A0A6L8MNJ1"/>
<dbReference type="SMART" id="SM00421">
    <property type="entry name" value="HTH_LUXR"/>
    <property type="match status" value="1"/>
</dbReference>
<dbReference type="Proteomes" id="UP000474565">
    <property type="component" value="Unassembled WGS sequence"/>
</dbReference>
<dbReference type="Pfam" id="PF00196">
    <property type="entry name" value="GerE"/>
    <property type="match status" value="1"/>
</dbReference>
<dbReference type="InterPro" id="IPR016032">
    <property type="entry name" value="Sig_transdc_resp-reg_C-effctor"/>
</dbReference>
<dbReference type="SUPFAM" id="SSF46894">
    <property type="entry name" value="C-terminal effector domain of the bipartite response regulators"/>
    <property type="match status" value="1"/>
</dbReference>
<dbReference type="RefSeq" id="WP_161020851.1">
    <property type="nucleotide sequence ID" value="NZ_WWCP01000030.1"/>
</dbReference>
<evidence type="ECO:0000313" key="6">
    <source>
        <dbReference type="Proteomes" id="UP000474565"/>
    </source>
</evidence>
<comment type="caution">
    <text evidence="5">The sequence shown here is derived from an EMBL/GenBank/DDBJ whole genome shotgun (WGS) entry which is preliminary data.</text>
</comment>
<evidence type="ECO:0000256" key="3">
    <source>
        <dbReference type="ARBA" id="ARBA00023163"/>
    </source>
</evidence>
<evidence type="ECO:0000256" key="1">
    <source>
        <dbReference type="ARBA" id="ARBA00023015"/>
    </source>
</evidence>
<dbReference type="PROSITE" id="PS50043">
    <property type="entry name" value="HTH_LUXR_2"/>
    <property type="match status" value="1"/>
</dbReference>
<sequence>MDDYNTLLLDIYHAARTLPADEFPAVLMAMLRVAVGFDFARMLRADISSGAVVVHGCIMDNIPTDNALDWETIQRQDVVLPHVLAHPGKPVSFHCGTLFAAPPHAIMRDYVQRYEHRNGLAVMLPDAETGLVDGLSLYRAHDAAHFGLRQKQLVQWLMPHLQEALKLNRQLAMATDLPPAHGALLIAEANGAIQHCAASALALMVAEWPGWHAVRLPTALLEALRRTGVDRYTGKHLVAHCQRYRTLLFLRVTARSPLMQLSRRELQVAGLYGQGMRAKAVAKALNITPATARNTLQRVYLKLDVHDKAALAVLLRQPQ</sequence>
<organism evidence="5 6">
    <name type="scientific">Duganella lactea</name>
    <dbReference type="NCBI Taxonomy" id="2692173"/>
    <lineage>
        <taxon>Bacteria</taxon>
        <taxon>Pseudomonadati</taxon>
        <taxon>Pseudomonadota</taxon>
        <taxon>Betaproteobacteria</taxon>
        <taxon>Burkholderiales</taxon>
        <taxon>Oxalobacteraceae</taxon>
        <taxon>Telluria group</taxon>
        <taxon>Duganella</taxon>
    </lineage>
</organism>
<proteinExistence type="predicted"/>
<keyword evidence="2" id="KW-0238">DNA-binding</keyword>
<reference evidence="5 6" key="1">
    <citation type="submission" date="2019-12" db="EMBL/GenBank/DDBJ databases">
        <title>Novel species isolated from a subtropical stream in China.</title>
        <authorList>
            <person name="Lu H."/>
        </authorList>
    </citation>
    <scope>NUCLEOTIDE SEQUENCE [LARGE SCALE GENOMIC DNA]</scope>
    <source>
        <strain evidence="5 6">FT50W</strain>
    </source>
</reference>
<evidence type="ECO:0000259" key="4">
    <source>
        <dbReference type="PROSITE" id="PS50043"/>
    </source>
</evidence>
<dbReference type="Gene3D" id="1.10.10.10">
    <property type="entry name" value="Winged helix-like DNA-binding domain superfamily/Winged helix DNA-binding domain"/>
    <property type="match status" value="1"/>
</dbReference>
<dbReference type="GO" id="GO:0003677">
    <property type="term" value="F:DNA binding"/>
    <property type="evidence" value="ECO:0007669"/>
    <property type="project" value="UniProtKB-KW"/>
</dbReference>
<protein>
    <recommendedName>
        <fullName evidence="4">HTH luxR-type domain-containing protein</fullName>
    </recommendedName>
</protein>
<dbReference type="GO" id="GO:0006355">
    <property type="term" value="P:regulation of DNA-templated transcription"/>
    <property type="evidence" value="ECO:0007669"/>
    <property type="project" value="InterPro"/>
</dbReference>
<gene>
    <name evidence="5" type="ORF">GTP44_20440</name>
</gene>
<keyword evidence="1" id="KW-0805">Transcription regulation</keyword>
<accession>A0A6L8MNJ1</accession>
<evidence type="ECO:0000256" key="2">
    <source>
        <dbReference type="ARBA" id="ARBA00023125"/>
    </source>
</evidence>
<dbReference type="PRINTS" id="PR00038">
    <property type="entry name" value="HTHLUXR"/>
</dbReference>
<dbReference type="CDD" id="cd06170">
    <property type="entry name" value="LuxR_C_like"/>
    <property type="match status" value="1"/>
</dbReference>
<dbReference type="PANTHER" id="PTHR44688">
    <property type="entry name" value="DNA-BINDING TRANSCRIPTIONAL ACTIVATOR DEVR_DOSR"/>
    <property type="match status" value="1"/>
</dbReference>
<dbReference type="InterPro" id="IPR036388">
    <property type="entry name" value="WH-like_DNA-bd_sf"/>
</dbReference>
<keyword evidence="3" id="KW-0804">Transcription</keyword>
<name>A0A6L8MNJ1_9BURK</name>
<dbReference type="EMBL" id="WWCP01000030">
    <property type="protein sequence ID" value="MYM84309.1"/>
    <property type="molecule type" value="Genomic_DNA"/>
</dbReference>
<dbReference type="InterPro" id="IPR000792">
    <property type="entry name" value="Tscrpt_reg_LuxR_C"/>
</dbReference>
<evidence type="ECO:0000313" key="5">
    <source>
        <dbReference type="EMBL" id="MYM84309.1"/>
    </source>
</evidence>
<feature type="domain" description="HTH luxR-type" evidence="4">
    <location>
        <begin position="254"/>
        <end position="319"/>
    </location>
</feature>